<feature type="compositionally biased region" description="Low complexity" evidence="1">
    <location>
        <begin position="112"/>
        <end position="125"/>
    </location>
</feature>
<dbReference type="SUPFAM" id="SSF101489">
    <property type="entry name" value="Eukaryotic initiation factor 4f subunit eIF4g, eIF4e-binding domain"/>
    <property type="match status" value="1"/>
</dbReference>
<proteinExistence type="predicted"/>
<dbReference type="HOGENOM" id="CLU_971667_0_0_1"/>
<feature type="compositionally biased region" description="Low complexity" evidence="1">
    <location>
        <begin position="227"/>
        <end position="237"/>
    </location>
</feature>
<dbReference type="Gene3D" id="1.20.970.30">
    <property type="entry name" value="eIF4G, eIF4E-binding domain"/>
    <property type="match status" value="1"/>
</dbReference>
<feature type="compositionally biased region" description="Basic residues" evidence="1">
    <location>
        <begin position="277"/>
        <end position="287"/>
    </location>
</feature>
<dbReference type="OrthoDB" id="514777at2759"/>
<feature type="region of interest" description="Disordered" evidence="1">
    <location>
        <begin position="158"/>
        <end position="287"/>
    </location>
</feature>
<evidence type="ECO:0000313" key="4">
    <source>
        <dbReference type="Proteomes" id="UP000054248"/>
    </source>
</evidence>
<dbReference type="InterPro" id="IPR036211">
    <property type="entry name" value="eIF4G_eIF4E-bd_sf"/>
</dbReference>
<feature type="region of interest" description="Disordered" evidence="1">
    <location>
        <begin position="1"/>
        <end position="23"/>
    </location>
</feature>
<name>A0A0C3Q2R9_9AGAM</name>
<evidence type="ECO:0000259" key="2">
    <source>
        <dbReference type="Pfam" id="PF12152"/>
    </source>
</evidence>
<protein>
    <recommendedName>
        <fullName evidence="2">Eukaryotic translation initiation factor 4G1 eIF4E-binding domain-containing protein</fullName>
    </recommendedName>
</protein>
<dbReference type="Pfam" id="PF12152">
    <property type="entry name" value="eIF_4G1"/>
    <property type="match status" value="1"/>
</dbReference>
<organism evidence="3 4">
    <name type="scientific">Tulasnella calospora MUT 4182</name>
    <dbReference type="NCBI Taxonomy" id="1051891"/>
    <lineage>
        <taxon>Eukaryota</taxon>
        <taxon>Fungi</taxon>
        <taxon>Dikarya</taxon>
        <taxon>Basidiomycota</taxon>
        <taxon>Agaricomycotina</taxon>
        <taxon>Agaricomycetes</taxon>
        <taxon>Cantharellales</taxon>
        <taxon>Tulasnellaceae</taxon>
        <taxon>Tulasnella</taxon>
    </lineage>
</organism>
<feature type="compositionally biased region" description="Basic and acidic residues" evidence="1">
    <location>
        <begin position="158"/>
        <end position="172"/>
    </location>
</feature>
<dbReference type="InterPro" id="IPR022745">
    <property type="entry name" value="eIF4G1_eIF4E-bd"/>
</dbReference>
<feature type="non-terminal residue" evidence="3">
    <location>
        <position position="1"/>
    </location>
</feature>
<keyword evidence="4" id="KW-1185">Reference proteome</keyword>
<sequence>RPVPGPLDLSHTQRPPLTPGLPSALASARKIDDLDSVTYPEGIKTPNLELNQGQTKGGKYKYDRGFLLQFMEICKDKPDNLSSLDALGIEKGAGDEGGAPSFGSVGRGGRSRMGSMGPPPGQRSASGSIGLGLSGFQGGKGPAPFVMGNFSSVPTRMTSEERFAASNTRDRTVSTGSFPRGVTMSRSSSQGGVGGIGAVPPSPREQNRVRSQRGRARNDSLKPNAPQPSQQQHQQQQALSGLEPVAPLQASENRWTPVARSRLAVDENSPESSPGRTSRRTKRTARR</sequence>
<gene>
    <name evidence="3" type="ORF">M407DRAFT_33586</name>
</gene>
<reference evidence="3 4" key="1">
    <citation type="submission" date="2014-04" db="EMBL/GenBank/DDBJ databases">
        <authorList>
            <consortium name="DOE Joint Genome Institute"/>
            <person name="Kuo A."/>
            <person name="Girlanda M."/>
            <person name="Perotto S."/>
            <person name="Kohler A."/>
            <person name="Nagy L.G."/>
            <person name="Floudas D."/>
            <person name="Copeland A."/>
            <person name="Barry K.W."/>
            <person name="Cichocki N."/>
            <person name="Veneault-Fourrey C."/>
            <person name="LaButti K."/>
            <person name="Lindquist E.A."/>
            <person name="Lipzen A."/>
            <person name="Lundell T."/>
            <person name="Morin E."/>
            <person name="Murat C."/>
            <person name="Sun H."/>
            <person name="Tunlid A."/>
            <person name="Henrissat B."/>
            <person name="Grigoriev I.V."/>
            <person name="Hibbett D.S."/>
            <person name="Martin F."/>
            <person name="Nordberg H.P."/>
            <person name="Cantor M.N."/>
            <person name="Hua S.X."/>
        </authorList>
    </citation>
    <scope>NUCLEOTIDE SEQUENCE [LARGE SCALE GENOMIC DNA]</scope>
    <source>
        <strain evidence="3 4">MUT 4182</strain>
    </source>
</reference>
<accession>A0A0C3Q2R9</accession>
<dbReference type="STRING" id="1051891.A0A0C3Q2R9"/>
<dbReference type="Proteomes" id="UP000054248">
    <property type="component" value="Unassembled WGS sequence"/>
</dbReference>
<dbReference type="AlphaFoldDB" id="A0A0C3Q2R9"/>
<feature type="region of interest" description="Disordered" evidence="1">
    <location>
        <begin position="92"/>
        <end position="125"/>
    </location>
</feature>
<reference evidence="4" key="2">
    <citation type="submission" date="2015-01" db="EMBL/GenBank/DDBJ databases">
        <title>Evolutionary Origins and Diversification of the Mycorrhizal Mutualists.</title>
        <authorList>
            <consortium name="DOE Joint Genome Institute"/>
            <consortium name="Mycorrhizal Genomics Consortium"/>
            <person name="Kohler A."/>
            <person name="Kuo A."/>
            <person name="Nagy L.G."/>
            <person name="Floudas D."/>
            <person name="Copeland A."/>
            <person name="Barry K.W."/>
            <person name="Cichocki N."/>
            <person name="Veneault-Fourrey C."/>
            <person name="LaButti K."/>
            <person name="Lindquist E.A."/>
            <person name="Lipzen A."/>
            <person name="Lundell T."/>
            <person name="Morin E."/>
            <person name="Murat C."/>
            <person name="Riley R."/>
            <person name="Ohm R."/>
            <person name="Sun H."/>
            <person name="Tunlid A."/>
            <person name="Henrissat B."/>
            <person name="Grigoriev I.V."/>
            <person name="Hibbett D.S."/>
            <person name="Martin F."/>
        </authorList>
    </citation>
    <scope>NUCLEOTIDE SEQUENCE [LARGE SCALE GENOMIC DNA]</scope>
    <source>
        <strain evidence="4">MUT 4182</strain>
    </source>
</reference>
<evidence type="ECO:0000256" key="1">
    <source>
        <dbReference type="SAM" id="MobiDB-lite"/>
    </source>
</evidence>
<dbReference type="EMBL" id="KN823490">
    <property type="protein sequence ID" value="KIO16759.1"/>
    <property type="molecule type" value="Genomic_DNA"/>
</dbReference>
<evidence type="ECO:0000313" key="3">
    <source>
        <dbReference type="EMBL" id="KIO16759.1"/>
    </source>
</evidence>
<feature type="domain" description="Eukaryotic translation initiation factor 4G1 eIF4E-binding" evidence="2">
    <location>
        <begin position="21"/>
        <end position="79"/>
    </location>
</feature>